<dbReference type="CDD" id="cd02149">
    <property type="entry name" value="NfsB-like"/>
    <property type="match status" value="1"/>
</dbReference>
<comment type="caution">
    <text evidence="5">The sequence shown here is derived from an EMBL/GenBank/DDBJ whole genome shotgun (WGS) entry which is preliminary data.</text>
</comment>
<evidence type="ECO:0000313" key="6">
    <source>
        <dbReference type="Proteomes" id="UP000325141"/>
    </source>
</evidence>
<dbReference type="GO" id="GO:0016491">
    <property type="term" value="F:oxidoreductase activity"/>
    <property type="evidence" value="ECO:0007669"/>
    <property type="project" value="UniProtKB-KW"/>
</dbReference>
<gene>
    <name evidence="5" type="ORF">F0460_04620</name>
</gene>
<keyword evidence="2" id="KW-0521">NADP</keyword>
<dbReference type="Gene3D" id="3.40.109.10">
    <property type="entry name" value="NADH Oxidase"/>
    <property type="match status" value="1"/>
</dbReference>
<evidence type="ECO:0000256" key="3">
    <source>
        <dbReference type="ARBA" id="ARBA00023002"/>
    </source>
</evidence>
<name>A0A5M6CRJ0_9FLAO</name>
<dbReference type="Proteomes" id="UP000325141">
    <property type="component" value="Unassembled WGS sequence"/>
</dbReference>
<dbReference type="PANTHER" id="PTHR43673">
    <property type="entry name" value="NAD(P)H NITROREDUCTASE YDGI-RELATED"/>
    <property type="match status" value="1"/>
</dbReference>
<proteinExistence type="inferred from homology"/>
<evidence type="ECO:0000256" key="1">
    <source>
        <dbReference type="ARBA" id="ARBA00007118"/>
    </source>
</evidence>
<evidence type="ECO:0000259" key="4">
    <source>
        <dbReference type="Pfam" id="PF00881"/>
    </source>
</evidence>
<dbReference type="Pfam" id="PF00881">
    <property type="entry name" value="Nitroreductase"/>
    <property type="match status" value="1"/>
</dbReference>
<reference evidence="5 6" key="1">
    <citation type="submission" date="2019-09" db="EMBL/GenBank/DDBJ databases">
        <title>Genome sequence and assembly of Flavobacterium sp.</title>
        <authorList>
            <person name="Chhetri G."/>
        </authorList>
    </citation>
    <scope>NUCLEOTIDE SEQUENCE [LARGE SCALE GENOMIC DNA]</scope>
    <source>
        <strain evidence="5 6">SNL9</strain>
    </source>
</reference>
<dbReference type="InterPro" id="IPR033878">
    <property type="entry name" value="NfsB-like"/>
</dbReference>
<dbReference type="SUPFAM" id="SSF55469">
    <property type="entry name" value="FMN-dependent nitroreductase-like"/>
    <property type="match status" value="1"/>
</dbReference>
<sequence length="209" mass="23635">MQLIENLKWRYSTKKFSDKKISGELIDQIIEATRLSASSAGLQPFRLIAIENEELKKQLGEGSFNSQIAESSHLLVFAAFDGITLNHIEEYIEQIAHVRGIKTENLSEFKVALVNNILQRERHENFVWASRQAYIALGTALIAAAELKIDATPMEGFDGEKFDTLLNLKERGLKTVVILALGYRDTEKDVFAGFTKVRLDKQKFVTCIE</sequence>
<evidence type="ECO:0000256" key="2">
    <source>
        <dbReference type="ARBA" id="ARBA00022857"/>
    </source>
</evidence>
<dbReference type="InterPro" id="IPR000415">
    <property type="entry name" value="Nitroreductase-like"/>
</dbReference>
<keyword evidence="6" id="KW-1185">Reference proteome</keyword>
<protein>
    <submittedName>
        <fullName evidence="5">NAD(P)H-dependent oxidoreductase</fullName>
    </submittedName>
</protein>
<feature type="domain" description="Nitroreductase" evidence="4">
    <location>
        <begin position="7"/>
        <end position="183"/>
    </location>
</feature>
<dbReference type="AlphaFoldDB" id="A0A5M6CRJ0"/>
<comment type="similarity">
    <text evidence="1">Belongs to the nitroreductase family.</text>
</comment>
<dbReference type="PANTHER" id="PTHR43673:SF10">
    <property type="entry name" value="NADH DEHYDROGENASE_NAD(P)H NITROREDUCTASE XCC3605-RELATED"/>
    <property type="match status" value="1"/>
</dbReference>
<dbReference type="InterPro" id="IPR029479">
    <property type="entry name" value="Nitroreductase"/>
</dbReference>
<organism evidence="5 6">
    <name type="scientific">Paenimyroides baculatum</name>
    <dbReference type="NCBI Taxonomy" id="2608000"/>
    <lineage>
        <taxon>Bacteria</taxon>
        <taxon>Pseudomonadati</taxon>
        <taxon>Bacteroidota</taxon>
        <taxon>Flavobacteriia</taxon>
        <taxon>Flavobacteriales</taxon>
        <taxon>Flavobacteriaceae</taxon>
        <taxon>Paenimyroides</taxon>
    </lineage>
</organism>
<dbReference type="EMBL" id="VWSG01000003">
    <property type="protein sequence ID" value="KAA5535725.1"/>
    <property type="molecule type" value="Genomic_DNA"/>
</dbReference>
<dbReference type="RefSeq" id="WP_150010750.1">
    <property type="nucleotide sequence ID" value="NZ_VWSG01000003.1"/>
</dbReference>
<accession>A0A5M6CRJ0</accession>
<keyword evidence="3" id="KW-0560">Oxidoreductase</keyword>
<evidence type="ECO:0000313" key="5">
    <source>
        <dbReference type="EMBL" id="KAA5535725.1"/>
    </source>
</evidence>